<feature type="compositionally biased region" description="Acidic residues" evidence="9">
    <location>
        <begin position="324"/>
        <end position="337"/>
    </location>
</feature>
<reference evidence="11 12" key="1">
    <citation type="journal article" date="2013" name="PLoS Genet.">
        <title>The genome and development-dependent transcriptomes of Pyronema confluens: a window into fungal evolution.</title>
        <authorList>
            <person name="Traeger S."/>
            <person name="Altegoer F."/>
            <person name="Freitag M."/>
            <person name="Gabaldon T."/>
            <person name="Kempken F."/>
            <person name="Kumar A."/>
            <person name="Marcet-Houben M."/>
            <person name="Poggeler S."/>
            <person name="Stajich J.E."/>
            <person name="Nowrousian M."/>
        </authorList>
    </citation>
    <scope>NUCLEOTIDE SEQUENCE [LARGE SCALE GENOMIC DNA]</scope>
    <source>
        <strain evidence="12">CBS 100304</strain>
        <tissue evidence="11">Vegetative mycelium</tissue>
    </source>
</reference>
<dbReference type="InterPro" id="IPR028389">
    <property type="entry name" value="POT1"/>
</dbReference>
<feature type="domain" description="Telomeric single stranded DNA binding POT1/Cdc13" evidence="10">
    <location>
        <begin position="15"/>
        <end position="148"/>
    </location>
</feature>
<evidence type="ECO:0000256" key="4">
    <source>
        <dbReference type="ARBA" id="ARBA00015253"/>
    </source>
</evidence>
<proteinExistence type="inferred from homology"/>
<dbReference type="EMBL" id="HF935502">
    <property type="protein sequence ID" value="CCX10040.1"/>
    <property type="molecule type" value="Genomic_DNA"/>
</dbReference>
<keyword evidence="6" id="KW-0779">Telomere</keyword>
<name>U4L1U3_PYROM</name>
<evidence type="ECO:0000259" key="10">
    <source>
        <dbReference type="SMART" id="SM00976"/>
    </source>
</evidence>
<dbReference type="InterPro" id="IPR032042">
    <property type="entry name" value="POT1PC"/>
</dbReference>
<evidence type="ECO:0000256" key="1">
    <source>
        <dbReference type="ARBA" id="ARBA00004123"/>
    </source>
</evidence>
<dbReference type="Pfam" id="PF02765">
    <property type="entry name" value="POT1"/>
    <property type="match status" value="1"/>
</dbReference>
<dbReference type="GO" id="GO:0010521">
    <property type="term" value="F:telomerase inhibitor activity"/>
    <property type="evidence" value="ECO:0007669"/>
    <property type="project" value="TreeGrafter"/>
</dbReference>
<evidence type="ECO:0000256" key="9">
    <source>
        <dbReference type="SAM" id="MobiDB-lite"/>
    </source>
</evidence>
<dbReference type="SUPFAM" id="SSF50249">
    <property type="entry name" value="Nucleic acid-binding proteins"/>
    <property type="match status" value="2"/>
</dbReference>
<dbReference type="InterPro" id="IPR011564">
    <property type="entry name" value="Telomer_end-bd_POT1/Cdc13"/>
</dbReference>
<sequence length="547" mass="62358">MSAKPLPLVDKQSGYVSIPDVSSKQGGVVAIKGVVSDSFPSKPTIKGEHMVTFTIEDHEHNKVKVRYFVIQEAMLPKVSPGDLVILAGLRVSRFNGSPILINEKDQTRFIVKPKSTNGTISAYQKFPENMAITQQDLTAMSNLQKWITGKGGPLVSSQNTIHAGAKPSGRNFALVKDMEFDRFYDMAGRILKLFDVGHCFTIYVTDYTANDKLFKYDLEELEAVDKWQGPLGQRTLQVSLWDINAHIARKKLQEGQYVYLQNMRFKRNRDGNGEGSLNGDRQYPDKCNFNVIGEREKDPRVHAILQREREMEMKNGPKKKAAEPEVDEWEEGLEEPGEGGNPRVRCTRMQMPICSLGFIKQGKYLKSEPYTNRRYHVFCKVVNFRPQVEDFTGFFEEIREDGEVSVKPKQEWQWNFALLVVGRDGKQLTVRVDNKGGQCLFQEDACDLRKNPEALEKLREKLLLLCGSTEKNKLRPGKRKNEQQDQPKAKRRKHNKGQAQSESEDDEDEDTPNMEPQFFDACLAEIGVPKDDGSIRRVWKLCDTTIS</sequence>
<feature type="region of interest" description="Disordered" evidence="9">
    <location>
        <begin position="472"/>
        <end position="522"/>
    </location>
</feature>
<evidence type="ECO:0000256" key="6">
    <source>
        <dbReference type="ARBA" id="ARBA00022895"/>
    </source>
</evidence>
<dbReference type="FunFam" id="2.40.50.140:FF:000303">
    <property type="entry name" value="Protection of telomeres protein 1"/>
    <property type="match status" value="1"/>
</dbReference>
<keyword evidence="12" id="KW-1185">Reference proteome</keyword>
<evidence type="ECO:0000256" key="5">
    <source>
        <dbReference type="ARBA" id="ARBA00022454"/>
    </source>
</evidence>
<feature type="compositionally biased region" description="Acidic residues" evidence="9">
    <location>
        <begin position="502"/>
        <end position="512"/>
    </location>
</feature>
<dbReference type="STRING" id="1076935.U4L1U3"/>
<dbReference type="PANTHER" id="PTHR14513:SF0">
    <property type="entry name" value="PROTECTION OF TELOMERES PROTEIN 1"/>
    <property type="match status" value="1"/>
</dbReference>
<organism evidence="11 12">
    <name type="scientific">Pyronema omphalodes (strain CBS 100304)</name>
    <name type="common">Pyronema confluens</name>
    <dbReference type="NCBI Taxonomy" id="1076935"/>
    <lineage>
        <taxon>Eukaryota</taxon>
        <taxon>Fungi</taxon>
        <taxon>Dikarya</taxon>
        <taxon>Ascomycota</taxon>
        <taxon>Pezizomycotina</taxon>
        <taxon>Pezizomycetes</taxon>
        <taxon>Pezizales</taxon>
        <taxon>Pyronemataceae</taxon>
        <taxon>Pyronema</taxon>
    </lineage>
</organism>
<dbReference type="OrthoDB" id="2186770at2759"/>
<keyword evidence="8" id="KW-0539">Nucleus</keyword>
<evidence type="ECO:0000313" key="12">
    <source>
        <dbReference type="Proteomes" id="UP000018144"/>
    </source>
</evidence>
<dbReference type="GO" id="GO:0098505">
    <property type="term" value="F:G-rich strand telomeric DNA binding"/>
    <property type="evidence" value="ECO:0007669"/>
    <property type="project" value="TreeGrafter"/>
</dbReference>
<dbReference type="Proteomes" id="UP000018144">
    <property type="component" value="Unassembled WGS sequence"/>
</dbReference>
<dbReference type="AlphaFoldDB" id="U4L1U3"/>
<feature type="region of interest" description="Disordered" evidence="9">
    <location>
        <begin position="313"/>
        <end position="344"/>
    </location>
</feature>
<dbReference type="GO" id="GO:0000783">
    <property type="term" value="C:nuclear telomere cap complex"/>
    <property type="evidence" value="ECO:0007669"/>
    <property type="project" value="TreeGrafter"/>
</dbReference>
<feature type="compositionally biased region" description="Basic and acidic residues" evidence="9">
    <location>
        <begin position="479"/>
        <end position="488"/>
    </location>
</feature>
<keyword evidence="5" id="KW-0158">Chromosome</keyword>
<dbReference type="InterPro" id="IPR012340">
    <property type="entry name" value="NA-bd_OB-fold"/>
</dbReference>
<feature type="compositionally biased region" description="Basic and acidic residues" evidence="9">
    <location>
        <begin position="313"/>
        <end position="323"/>
    </location>
</feature>
<comment type="similarity">
    <text evidence="3">Belongs to the telombin family.</text>
</comment>
<evidence type="ECO:0000256" key="2">
    <source>
        <dbReference type="ARBA" id="ARBA00004574"/>
    </source>
</evidence>
<evidence type="ECO:0000256" key="3">
    <source>
        <dbReference type="ARBA" id="ARBA00008442"/>
    </source>
</evidence>
<evidence type="ECO:0000313" key="11">
    <source>
        <dbReference type="EMBL" id="CCX10040.1"/>
    </source>
</evidence>
<dbReference type="SMART" id="SM00976">
    <property type="entry name" value="Telo_bind"/>
    <property type="match status" value="1"/>
</dbReference>
<dbReference type="eggNOG" id="KOG4757">
    <property type="taxonomic scope" value="Eukaryota"/>
</dbReference>
<keyword evidence="7" id="KW-0238">DNA-binding</keyword>
<comment type="subcellular location">
    <subcellularLocation>
        <location evidence="2">Chromosome</location>
        <location evidence="2">Telomere</location>
    </subcellularLocation>
    <subcellularLocation>
        <location evidence="1">Nucleus</location>
    </subcellularLocation>
</comment>
<accession>U4L1U3</accession>
<gene>
    <name evidence="11" type="ORF">PCON_09633</name>
</gene>
<dbReference type="Gene3D" id="2.40.50.140">
    <property type="entry name" value="Nucleic acid-binding proteins"/>
    <property type="match status" value="2"/>
</dbReference>
<dbReference type="GO" id="GO:0016233">
    <property type="term" value="P:telomere capping"/>
    <property type="evidence" value="ECO:0007669"/>
    <property type="project" value="TreeGrafter"/>
</dbReference>
<evidence type="ECO:0000256" key="8">
    <source>
        <dbReference type="ARBA" id="ARBA00023242"/>
    </source>
</evidence>
<evidence type="ECO:0000256" key="7">
    <source>
        <dbReference type="ARBA" id="ARBA00023125"/>
    </source>
</evidence>
<protein>
    <recommendedName>
        <fullName evidence="4">Protection of telomeres protein 1</fullName>
    </recommendedName>
</protein>
<dbReference type="PANTHER" id="PTHR14513">
    <property type="entry name" value="PROTECTION OF TELOMERES 1"/>
    <property type="match status" value="1"/>
</dbReference>
<dbReference type="GO" id="GO:0032210">
    <property type="term" value="P:regulation of telomere maintenance via telomerase"/>
    <property type="evidence" value="ECO:0007669"/>
    <property type="project" value="TreeGrafter"/>
</dbReference>
<dbReference type="Pfam" id="PF16686">
    <property type="entry name" value="POT1PC"/>
    <property type="match status" value="1"/>
</dbReference>